<feature type="compositionally biased region" description="Basic and acidic residues" evidence="1">
    <location>
        <begin position="283"/>
        <end position="293"/>
    </location>
</feature>
<organism evidence="2 3">
    <name type="scientific">Nocardioides kongjuensis</name>
    <dbReference type="NCBI Taxonomy" id="349522"/>
    <lineage>
        <taxon>Bacteria</taxon>
        <taxon>Bacillati</taxon>
        <taxon>Actinomycetota</taxon>
        <taxon>Actinomycetes</taxon>
        <taxon>Propionibacteriales</taxon>
        <taxon>Nocardioidaceae</taxon>
        <taxon>Nocardioides</taxon>
    </lineage>
</organism>
<reference evidence="2 3" key="1">
    <citation type="submission" date="2020-07" db="EMBL/GenBank/DDBJ databases">
        <title>Sequencing the genomes of 1000 actinobacteria strains.</title>
        <authorList>
            <person name="Klenk H.-P."/>
        </authorList>
    </citation>
    <scope>NUCLEOTIDE SEQUENCE [LARGE SCALE GENOMIC DNA]</scope>
    <source>
        <strain evidence="2 3">DSM 19082</strain>
    </source>
</reference>
<protein>
    <recommendedName>
        <fullName evidence="4">DUF3352 domain-containing protein</fullName>
    </recommendedName>
</protein>
<dbReference type="RefSeq" id="WP_179727867.1">
    <property type="nucleotide sequence ID" value="NZ_BAABEF010000001.1"/>
</dbReference>
<accession>A0A852RQQ2</accession>
<proteinExistence type="predicted"/>
<sequence length="349" mass="36370">MRRRWILLLVLAALVVSAAVVVGWRLSSADRTRFETALALAPKTAARFSWTDWAGVRSELGADLSASSSGAEVDDFLQDAFDRDLASTTALDASAPTIQEQLGFSPATIDWELFSQGKDGALVLMGLPDGFDVDGLRERLRAVGFEEPDDADGVWRGGVDLLEGLDGPVTPELAALQVDEEDDVLVGSDDPDFLGQRTDLARGDREDGVSDVVDAEGAALSASVATGDQACSALAMTDADPADRTRASELVEQAGGVHPLTGFAIAAQPGGGVRVAMAFETDDQAREDADSRSKLAAGPAPGQGGSFPERFSLGKVVASGRVVTMALKPVEGSFVLSDLSSGPVLFATC</sequence>
<evidence type="ECO:0000313" key="3">
    <source>
        <dbReference type="Proteomes" id="UP000582231"/>
    </source>
</evidence>
<comment type="caution">
    <text evidence="2">The sequence shown here is derived from an EMBL/GenBank/DDBJ whole genome shotgun (WGS) entry which is preliminary data.</text>
</comment>
<dbReference type="EMBL" id="JACCBF010000001">
    <property type="protein sequence ID" value="NYD31576.1"/>
    <property type="molecule type" value="Genomic_DNA"/>
</dbReference>
<evidence type="ECO:0008006" key="4">
    <source>
        <dbReference type="Google" id="ProtNLM"/>
    </source>
</evidence>
<feature type="region of interest" description="Disordered" evidence="1">
    <location>
        <begin position="283"/>
        <end position="309"/>
    </location>
</feature>
<name>A0A852RQQ2_9ACTN</name>
<gene>
    <name evidence="2" type="ORF">BJ958_003122</name>
</gene>
<dbReference type="Proteomes" id="UP000582231">
    <property type="component" value="Unassembled WGS sequence"/>
</dbReference>
<keyword evidence="3" id="KW-1185">Reference proteome</keyword>
<evidence type="ECO:0000256" key="1">
    <source>
        <dbReference type="SAM" id="MobiDB-lite"/>
    </source>
</evidence>
<dbReference type="AlphaFoldDB" id="A0A852RQQ2"/>
<evidence type="ECO:0000313" key="2">
    <source>
        <dbReference type="EMBL" id="NYD31576.1"/>
    </source>
</evidence>